<accession>A0A955LKL6</accession>
<dbReference type="EMBL" id="JAGQKZ010000060">
    <property type="protein sequence ID" value="MCA9392477.1"/>
    <property type="molecule type" value="Genomic_DNA"/>
</dbReference>
<protein>
    <submittedName>
        <fullName evidence="1">Uncharacterized protein</fullName>
    </submittedName>
</protein>
<sequence>MSTSSFHDNNLILSHEIMIRDLYFYRKYLEALDDELHFPTLLDFDVKQFRDYLLVHAQDNNPRAVNFNRWLKNETCNYLESDGAYLMSLPYFSKRSKKA</sequence>
<organism evidence="1 2">
    <name type="scientific">candidate division WWE3 bacterium</name>
    <dbReference type="NCBI Taxonomy" id="2053526"/>
    <lineage>
        <taxon>Bacteria</taxon>
        <taxon>Katanobacteria</taxon>
    </lineage>
</organism>
<name>A0A955LKL6_UNCKA</name>
<evidence type="ECO:0000313" key="2">
    <source>
        <dbReference type="Proteomes" id="UP000751518"/>
    </source>
</evidence>
<comment type="caution">
    <text evidence="1">The sequence shown here is derived from an EMBL/GenBank/DDBJ whole genome shotgun (WGS) entry which is preliminary data.</text>
</comment>
<dbReference type="Proteomes" id="UP000751518">
    <property type="component" value="Unassembled WGS sequence"/>
</dbReference>
<dbReference type="AlphaFoldDB" id="A0A955LKL6"/>
<evidence type="ECO:0000313" key="1">
    <source>
        <dbReference type="EMBL" id="MCA9392477.1"/>
    </source>
</evidence>
<gene>
    <name evidence="1" type="ORF">KC614_04770</name>
</gene>
<proteinExistence type="predicted"/>
<reference evidence="1" key="1">
    <citation type="submission" date="2020-04" db="EMBL/GenBank/DDBJ databases">
        <authorList>
            <person name="Zhang T."/>
        </authorList>
    </citation>
    <scope>NUCLEOTIDE SEQUENCE</scope>
    <source>
        <strain evidence="1">HKST-UBA03</strain>
    </source>
</reference>
<reference evidence="1" key="2">
    <citation type="journal article" date="2021" name="Microbiome">
        <title>Successional dynamics and alternative stable states in a saline activated sludge microbial community over 9 years.</title>
        <authorList>
            <person name="Wang Y."/>
            <person name="Ye J."/>
            <person name="Ju F."/>
            <person name="Liu L."/>
            <person name="Boyd J.A."/>
            <person name="Deng Y."/>
            <person name="Parks D.H."/>
            <person name="Jiang X."/>
            <person name="Yin X."/>
            <person name="Woodcroft B.J."/>
            <person name="Tyson G.W."/>
            <person name="Hugenholtz P."/>
            <person name="Polz M.F."/>
            <person name="Zhang T."/>
        </authorList>
    </citation>
    <scope>NUCLEOTIDE SEQUENCE</scope>
    <source>
        <strain evidence="1">HKST-UBA03</strain>
    </source>
</reference>